<dbReference type="GeneID" id="100197120"/>
<evidence type="ECO:0000313" key="15">
    <source>
        <dbReference type="RefSeq" id="XP_065667829.1"/>
    </source>
</evidence>
<feature type="transmembrane region" description="Helical" evidence="8">
    <location>
        <begin position="598"/>
        <end position="618"/>
    </location>
</feature>
<feature type="domain" description="Anoctamin dimerisation" evidence="10">
    <location>
        <begin position="163"/>
        <end position="376"/>
    </location>
</feature>
<evidence type="ECO:0000313" key="12">
    <source>
        <dbReference type="RefSeq" id="XP_065667826.1"/>
    </source>
</evidence>
<sequence>MEINDIGCVKKTQLPPLKNTVDFYKKSKALTKDLAHSPESNLLHENILPMTDKSFVEKSSVIKDFYKELKPINNKADNQNNNVMKNSKDLFNIGITNSVYQKCESSNDNDETPIGSELVSPNRETAEFEFLFLNSKENKNTLNKINSDNIYSKVKAHKKKNKHRKICDFILVHNVLDDNIENNLQRKSFVNQMKSDGLEISEKVIGELVFTEIHAPFNRLCKEAELVSLHMPLEGANEEHNLHSSILNRCFFHLKTEFVVDMISAAFNNSNRNIFYGIKNKKTFFRTAYRSMLVQSIINRYTFCADKSEESIEIKGLNGLIHHEVYNDAFILHERSEYDSKFPPPIRKNLLDDISNKDSRKELNDTWLKFYKFQPLWKIRDYYGEKIAFYFAWLGVLITSLWIPALLGIAVFLYGIITLCLKSKQNLNLKYFQVLLPQALDNEATPYFAVIICLWGTIFLEFWKQKNAELAYKWDVDTYEEEEVNRPQFRGTKVARDPFTGKLESYYPKWKRVLKSMGSLAVISFMILLVVASIIAIVVYKVASKKWFSKLGSGMSSFTSSVLNTISILLLGTLYKSIAYKLTDWENHQTSSEYEDSLILKLFGFQFINSYASLYYIAFFREMTQSNGVFNMGSDYTDGCGDNGNCMSPLSMQVAVLLIAKPMPKFFSDIIKPILLKKWNKLKPYCFCSRTNQVLSETNLSGDNTDKTDDDIFIEDEYNKPQLDEFPLSEYTEKVLQYGYLMLFASALPLAPLIAMVTTLIDLRIDARRLLWFNRRPVPERAEDIGMWFTILSFLNFVGIITNALIIGLISNYSVKYKTYKHLIPLNSTLLIGFNSTTSHNETMSSTVNVSFTVRSFQNLWIVIVFENVALVIQILAAYFISDEPESIKRAKKAELKHMESILSHNGLKSGPGKSIRAN</sequence>
<dbReference type="RefSeq" id="XP_065667827.1">
    <property type="nucleotide sequence ID" value="XM_065811755.1"/>
</dbReference>
<feature type="transmembrane region" description="Helical" evidence="8">
    <location>
        <begin position="444"/>
        <end position="463"/>
    </location>
</feature>
<feature type="transmembrane region" description="Helical" evidence="8">
    <location>
        <begin position="387"/>
        <end position="417"/>
    </location>
</feature>
<reference evidence="12 13" key="1">
    <citation type="submission" date="2025-05" db="UniProtKB">
        <authorList>
            <consortium name="RefSeq"/>
        </authorList>
    </citation>
    <scope>IDENTIFICATION</scope>
</reference>
<organism evidence="11 12">
    <name type="scientific">Hydra vulgaris</name>
    <name type="common">Hydra</name>
    <name type="synonym">Hydra attenuata</name>
    <dbReference type="NCBI Taxonomy" id="6087"/>
    <lineage>
        <taxon>Eukaryota</taxon>
        <taxon>Metazoa</taxon>
        <taxon>Cnidaria</taxon>
        <taxon>Hydrozoa</taxon>
        <taxon>Hydroidolina</taxon>
        <taxon>Anthoathecata</taxon>
        <taxon>Aplanulata</taxon>
        <taxon>Hydridae</taxon>
        <taxon>Hydra</taxon>
    </lineage>
</organism>
<dbReference type="PANTHER" id="PTHR12308">
    <property type="entry name" value="ANOCTAMIN"/>
    <property type="match status" value="1"/>
</dbReference>
<evidence type="ECO:0000256" key="6">
    <source>
        <dbReference type="ARBA" id="ARBA00023136"/>
    </source>
</evidence>
<keyword evidence="5 8" id="KW-1133">Transmembrane helix</keyword>
<comment type="similarity">
    <text evidence="2 8">Belongs to the anoctamin family.</text>
</comment>
<keyword evidence="11" id="KW-1185">Reference proteome</keyword>
<dbReference type="InterPro" id="IPR032394">
    <property type="entry name" value="Anoct_dimer"/>
</dbReference>
<comment type="subcellular location">
    <subcellularLocation>
        <location evidence="1">Cell membrane</location>
        <topology evidence="1">Multi-pass membrane protein</topology>
    </subcellularLocation>
    <subcellularLocation>
        <location evidence="8">Membrane</location>
        <topology evidence="8">Multi-pass membrane protein</topology>
    </subcellularLocation>
</comment>
<feature type="transmembrane region" description="Helical" evidence="8">
    <location>
        <begin position="519"/>
        <end position="540"/>
    </location>
</feature>
<accession>A0ABM4D0R7</accession>
<feature type="domain" description="Anoctamin transmembrane" evidence="9">
    <location>
        <begin position="379"/>
        <end position="894"/>
    </location>
</feature>
<dbReference type="Pfam" id="PF04547">
    <property type="entry name" value="Anoctamin"/>
    <property type="match status" value="1"/>
</dbReference>
<feature type="transmembrane region" description="Helical" evidence="8">
    <location>
        <begin position="738"/>
        <end position="765"/>
    </location>
</feature>
<dbReference type="Proteomes" id="UP001652625">
    <property type="component" value="Chromosome 12"/>
</dbReference>
<feature type="transmembrane region" description="Helical" evidence="8">
    <location>
        <begin position="860"/>
        <end position="882"/>
    </location>
</feature>
<keyword evidence="6 8" id="KW-0472">Membrane</keyword>
<evidence type="ECO:0000256" key="8">
    <source>
        <dbReference type="RuleBase" id="RU280814"/>
    </source>
</evidence>
<feature type="transmembrane region" description="Helical" evidence="8">
    <location>
        <begin position="785"/>
        <end position="810"/>
    </location>
</feature>
<evidence type="ECO:0000256" key="2">
    <source>
        <dbReference type="ARBA" id="ARBA00009671"/>
    </source>
</evidence>
<proteinExistence type="inferred from homology"/>
<name>A0ABM4D0R7_HYDVU</name>
<evidence type="ECO:0000313" key="14">
    <source>
        <dbReference type="RefSeq" id="XP_065667828.1"/>
    </source>
</evidence>
<evidence type="ECO:0000313" key="11">
    <source>
        <dbReference type="Proteomes" id="UP001652625"/>
    </source>
</evidence>
<evidence type="ECO:0000256" key="1">
    <source>
        <dbReference type="ARBA" id="ARBA00004651"/>
    </source>
</evidence>
<evidence type="ECO:0000259" key="9">
    <source>
        <dbReference type="Pfam" id="PF04547"/>
    </source>
</evidence>
<dbReference type="Pfam" id="PF16178">
    <property type="entry name" value="Anoct_dimer"/>
    <property type="match status" value="1"/>
</dbReference>
<feature type="transmembrane region" description="Helical" evidence="8">
    <location>
        <begin position="560"/>
        <end position="578"/>
    </location>
</feature>
<dbReference type="InterPro" id="IPR007632">
    <property type="entry name" value="Anoctamin"/>
</dbReference>
<evidence type="ECO:0000256" key="7">
    <source>
        <dbReference type="ARBA" id="ARBA00023180"/>
    </source>
</evidence>
<evidence type="ECO:0000259" key="10">
    <source>
        <dbReference type="Pfam" id="PF16178"/>
    </source>
</evidence>
<dbReference type="RefSeq" id="XP_065667829.1">
    <property type="nucleotide sequence ID" value="XM_065811757.1"/>
</dbReference>
<gene>
    <name evidence="12 13 14 15" type="primary">LOC100197120</name>
</gene>
<dbReference type="RefSeq" id="XP_065667826.1">
    <property type="nucleotide sequence ID" value="XM_065811754.1"/>
</dbReference>
<protein>
    <recommendedName>
        <fullName evidence="8">Anoctamin</fullName>
    </recommendedName>
</protein>
<evidence type="ECO:0000256" key="4">
    <source>
        <dbReference type="ARBA" id="ARBA00022692"/>
    </source>
</evidence>
<keyword evidence="7" id="KW-0325">Glycoprotein</keyword>
<evidence type="ECO:0000256" key="3">
    <source>
        <dbReference type="ARBA" id="ARBA00022475"/>
    </source>
</evidence>
<dbReference type="RefSeq" id="XP_065667828.1">
    <property type="nucleotide sequence ID" value="XM_065811756.1"/>
</dbReference>
<evidence type="ECO:0000313" key="13">
    <source>
        <dbReference type="RefSeq" id="XP_065667827.1"/>
    </source>
</evidence>
<evidence type="ECO:0000256" key="5">
    <source>
        <dbReference type="ARBA" id="ARBA00022989"/>
    </source>
</evidence>
<keyword evidence="3" id="KW-1003">Cell membrane</keyword>
<dbReference type="InterPro" id="IPR049452">
    <property type="entry name" value="Anoctamin_TM"/>
</dbReference>
<keyword evidence="4 8" id="KW-0812">Transmembrane</keyword>
<dbReference type="PANTHER" id="PTHR12308:SF73">
    <property type="entry name" value="ANOCTAMIN"/>
    <property type="match status" value="1"/>
</dbReference>